<accession>A0A916UGV1</accession>
<reference evidence="2" key="2">
    <citation type="submission" date="2020-09" db="EMBL/GenBank/DDBJ databases">
        <authorList>
            <person name="Sun Q."/>
            <person name="Zhou Y."/>
        </authorList>
    </citation>
    <scope>NUCLEOTIDE SEQUENCE</scope>
    <source>
        <strain evidence="2">CGMCC 1.15478</strain>
    </source>
</reference>
<organism evidence="2 3">
    <name type="scientific">Hoyosella rhizosphaerae</name>
    <dbReference type="NCBI Taxonomy" id="1755582"/>
    <lineage>
        <taxon>Bacteria</taxon>
        <taxon>Bacillati</taxon>
        <taxon>Actinomycetota</taxon>
        <taxon>Actinomycetes</taxon>
        <taxon>Mycobacteriales</taxon>
        <taxon>Hoyosellaceae</taxon>
        <taxon>Hoyosella</taxon>
    </lineage>
</organism>
<proteinExistence type="predicted"/>
<keyword evidence="3" id="KW-1185">Reference proteome</keyword>
<evidence type="ECO:0000256" key="1">
    <source>
        <dbReference type="SAM" id="MobiDB-lite"/>
    </source>
</evidence>
<sequence length="119" mass="13068">MRNNTEGHKAKTVPHQLAIAHHGYLVDIVAQLQTIERWRSDASARAVPPIREIAVDYSPPDFGVGPAPCQLRAQDKGISTPDPQQIMRHQGLSQSSGTRTWFSTLKKSEINFGGAIAKL</sequence>
<feature type="region of interest" description="Disordered" evidence="1">
    <location>
        <begin position="74"/>
        <end position="97"/>
    </location>
</feature>
<dbReference type="Proteomes" id="UP000641514">
    <property type="component" value="Unassembled WGS sequence"/>
</dbReference>
<gene>
    <name evidence="2" type="ORF">GCM10011410_24230</name>
</gene>
<protein>
    <submittedName>
        <fullName evidence="2">Uncharacterized protein</fullName>
    </submittedName>
</protein>
<evidence type="ECO:0000313" key="3">
    <source>
        <dbReference type="Proteomes" id="UP000641514"/>
    </source>
</evidence>
<dbReference type="EMBL" id="BMJH01000003">
    <property type="protein sequence ID" value="GGC70518.1"/>
    <property type="molecule type" value="Genomic_DNA"/>
</dbReference>
<reference evidence="2" key="1">
    <citation type="journal article" date="2014" name="Int. J. Syst. Evol. Microbiol.">
        <title>Complete genome sequence of Corynebacterium casei LMG S-19264T (=DSM 44701T), isolated from a smear-ripened cheese.</title>
        <authorList>
            <consortium name="US DOE Joint Genome Institute (JGI-PGF)"/>
            <person name="Walter F."/>
            <person name="Albersmeier A."/>
            <person name="Kalinowski J."/>
            <person name="Ruckert C."/>
        </authorList>
    </citation>
    <scope>NUCLEOTIDE SEQUENCE</scope>
    <source>
        <strain evidence="2">CGMCC 1.15478</strain>
    </source>
</reference>
<name>A0A916UGV1_9ACTN</name>
<evidence type="ECO:0000313" key="2">
    <source>
        <dbReference type="EMBL" id="GGC70518.1"/>
    </source>
</evidence>
<comment type="caution">
    <text evidence="2">The sequence shown here is derived from an EMBL/GenBank/DDBJ whole genome shotgun (WGS) entry which is preliminary data.</text>
</comment>
<dbReference type="AlphaFoldDB" id="A0A916UGV1"/>